<dbReference type="PRINTS" id="PR01438">
    <property type="entry name" value="UNVRSLSTRESS"/>
</dbReference>
<dbReference type="InterPro" id="IPR006015">
    <property type="entry name" value="Universal_stress_UspA"/>
</dbReference>
<dbReference type="InterPro" id="IPR014729">
    <property type="entry name" value="Rossmann-like_a/b/a_fold"/>
</dbReference>
<dbReference type="PANTHER" id="PTHR46268:SF6">
    <property type="entry name" value="UNIVERSAL STRESS PROTEIN UP12"/>
    <property type="match status" value="1"/>
</dbReference>
<comment type="similarity">
    <text evidence="1 2">Belongs to the universal stress protein A family.</text>
</comment>
<sequence length="149" mass="16433">MNYKKILIAVDNSTCSEKAAKTGYEMASKFDAEIALLNIIEPAPATVNPDFTLAPVFMEMYDNSEENSHVLLKEIEKKFSNNVKTTYLTSLDTASHGILKQAEEWGADLIVIGTHGRTGLYHFFMGSVAEHVARKAPCPVLVVPNRSDV</sequence>
<comment type="subcellular location">
    <subcellularLocation>
        <location evidence="2">Cytoplasm</location>
    </subcellularLocation>
</comment>
<proteinExistence type="inferred from homology"/>
<dbReference type="InterPro" id="IPR006016">
    <property type="entry name" value="UspA"/>
</dbReference>
<gene>
    <name evidence="4" type="ORF">VRU48_07435</name>
</gene>
<evidence type="ECO:0000313" key="4">
    <source>
        <dbReference type="EMBL" id="MEE1944932.1"/>
    </source>
</evidence>
<comment type="caution">
    <text evidence="4">The sequence shown here is derived from an EMBL/GenBank/DDBJ whole genome shotgun (WGS) entry which is preliminary data.</text>
</comment>
<evidence type="ECO:0000313" key="5">
    <source>
        <dbReference type="Proteomes" id="UP001336835"/>
    </source>
</evidence>
<protein>
    <recommendedName>
        <fullName evidence="2">Universal stress protein</fullName>
    </recommendedName>
</protein>
<dbReference type="Gene3D" id="3.40.50.620">
    <property type="entry name" value="HUPs"/>
    <property type="match status" value="1"/>
</dbReference>
<dbReference type="CDD" id="cd00293">
    <property type="entry name" value="USP-like"/>
    <property type="match status" value="1"/>
</dbReference>
<reference evidence="4 5" key="1">
    <citation type="submission" date="2024-01" db="EMBL/GenBank/DDBJ databases">
        <title>Pedobacter sp. nov., isolated from fresh soil.</title>
        <authorList>
            <person name="Le N.T.T."/>
        </authorList>
    </citation>
    <scope>NUCLEOTIDE SEQUENCE [LARGE SCALE GENOMIC DNA]</scope>
    <source>
        <strain evidence="4 5">KR3-3</strain>
    </source>
</reference>
<evidence type="ECO:0000256" key="2">
    <source>
        <dbReference type="PIRNR" id="PIRNR006276"/>
    </source>
</evidence>
<dbReference type="PANTHER" id="PTHR46268">
    <property type="entry name" value="STRESS RESPONSE PROTEIN NHAX"/>
    <property type="match status" value="1"/>
</dbReference>
<keyword evidence="5" id="KW-1185">Reference proteome</keyword>
<organism evidence="4 5">
    <name type="scientific">Pedobacter albus</name>
    <dbReference type="NCBI Taxonomy" id="3113905"/>
    <lineage>
        <taxon>Bacteria</taxon>
        <taxon>Pseudomonadati</taxon>
        <taxon>Bacteroidota</taxon>
        <taxon>Sphingobacteriia</taxon>
        <taxon>Sphingobacteriales</taxon>
        <taxon>Sphingobacteriaceae</taxon>
        <taxon>Pedobacter</taxon>
    </lineage>
</organism>
<accession>A0ABU7I6E6</accession>
<dbReference type="EMBL" id="JAZDQT010000001">
    <property type="protein sequence ID" value="MEE1944932.1"/>
    <property type="molecule type" value="Genomic_DNA"/>
</dbReference>
<dbReference type="RefSeq" id="WP_330107291.1">
    <property type="nucleotide sequence ID" value="NZ_JAZDQT010000001.1"/>
</dbReference>
<dbReference type="SUPFAM" id="SSF52402">
    <property type="entry name" value="Adenine nucleotide alpha hydrolases-like"/>
    <property type="match status" value="1"/>
</dbReference>
<dbReference type="Proteomes" id="UP001336835">
    <property type="component" value="Unassembled WGS sequence"/>
</dbReference>
<dbReference type="Pfam" id="PF00582">
    <property type="entry name" value="Usp"/>
    <property type="match status" value="1"/>
</dbReference>
<dbReference type="PIRSF" id="PIRSF006276">
    <property type="entry name" value="UspA"/>
    <property type="match status" value="1"/>
</dbReference>
<name>A0ABU7I6E6_9SPHI</name>
<feature type="domain" description="UspA" evidence="3">
    <location>
        <begin position="3"/>
        <end position="144"/>
    </location>
</feature>
<keyword evidence="2" id="KW-0963">Cytoplasm</keyword>
<evidence type="ECO:0000256" key="1">
    <source>
        <dbReference type="ARBA" id="ARBA00008791"/>
    </source>
</evidence>
<evidence type="ECO:0000259" key="3">
    <source>
        <dbReference type="Pfam" id="PF00582"/>
    </source>
</evidence>